<comment type="caution">
    <text evidence="1">The sequence shown here is derived from an EMBL/GenBank/DDBJ whole genome shotgun (WGS) entry which is preliminary data.</text>
</comment>
<accession>A0ACB8AC61</accession>
<evidence type="ECO:0000313" key="2">
    <source>
        <dbReference type="Proteomes" id="UP000790377"/>
    </source>
</evidence>
<dbReference type="EMBL" id="MU267719">
    <property type="protein sequence ID" value="KAH7910307.1"/>
    <property type="molecule type" value="Genomic_DNA"/>
</dbReference>
<keyword evidence="2" id="KW-1185">Reference proteome</keyword>
<evidence type="ECO:0000313" key="1">
    <source>
        <dbReference type="EMBL" id="KAH7910307.1"/>
    </source>
</evidence>
<dbReference type="Proteomes" id="UP000790377">
    <property type="component" value="Unassembled WGS sequence"/>
</dbReference>
<sequence length="541" mass="60997">MSSVEVSLQNHTSTEVTQEINSSKKSAIYALQLRAFLDAAEDVDADEDVIEDLLEGLDVERDDALTEIHAENEENEDGDVEIDTSALYELEQEALNAWTKDQIRRMMHHLKEHGMSSFVKEYVVVRNIPVIKLLSAFGIYLCPELRNKHAKTMLYFLRVAMSRELHLRERLPQYSTISDAVSLIRKSKRIVVLTGAGISVSCGIPDFRSRNGLYASLKDRGEYDLDDPQQMFDIHYFRDNPAASAPFSQIYPSNFIPSPCHRFIKVLEDKDKLLRNYTQNIDTLETLTGITRVLQCHGSFKTATCLLCRKQVPGIEIERDILAQKVPYCKACLEVHKQSEAHKKPNGKKKGKKKQKKNEWDDDSDESDDLPVGVMKPDITFFGEKLTDDFDHALEVDREKVDLLLVIGTSLKVSPVSEILSHLPHSVPQILINKTPIRHINPDIVLLGNADEIIQHLCAELQWVLPPPPNSQKAQSSSKATKRSHRDMHGQAQPTQVADSHVWLFEGAEGGKWVQNILENSQAPTKGSLEGGPEVKKARIS</sequence>
<protein>
    <submittedName>
        <fullName evidence="1">DHS-like NAD/FAD-binding domain-containing protein</fullName>
    </submittedName>
</protein>
<reference evidence="1" key="1">
    <citation type="journal article" date="2021" name="New Phytol.">
        <title>Evolutionary innovations through gain and loss of genes in the ectomycorrhizal Boletales.</title>
        <authorList>
            <person name="Wu G."/>
            <person name="Miyauchi S."/>
            <person name="Morin E."/>
            <person name="Kuo A."/>
            <person name="Drula E."/>
            <person name="Varga T."/>
            <person name="Kohler A."/>
            <person name="Feng B."/>
            <person name="Cao Y."/>
            <person name="Lipzen A."/>
            <person name="Daum C."/>
            <person name="Hundley H."/>
            <person name="Pangilinan J."/>
            <person name="Johnson J."/>
            <person name="Barry K."/>
            <person name="LaButti K."/>
            <person name="Ng V."/>
            <person name="Ahrendt S."/>
            <person name="Min B."/>
            <person name="Choi I.G."/>
            <person name="Park H."/>
            <person name="Plett J.M."/>
            <person name="Magnuson J."/>
            <person name="Spatafora J.W."/>
            <person name="Nagy L.G."/>
            <person name="Henrissat B."/>
            <person name="Grigoriev I.V."/>
            <person name="Yang Z.L."/>
            <person name="Xu J."/>
            <person name="Martin F.M."/>
        </authorList>
    </citation>
    <scope>NUCLEOTIDE SEQUENCE</scope>
    <source>
        <strain evidence="1">ATCC 28755</strain>
    </source>
</reference>
<gene>
    <name evidence="1" type="ORF">BJ138DRAFT_1087985</name>
</gene>
<name>A0ACB8AC61_9AGAM</name>
<organism evidence="1 2">
    <name type="scientific">Hygrophoropsis aurantiaca</name>
    <dbReference type="NCBI Taxonomy" id="72124"/>
    <lineage>
        <taxon>Eukaryota</taxon>
        <taxon>Fungi</taxon>
        <taxon>Dikarya</taxon>
        <taxon>Basidiomycota</taxon>
        <taxon>Agaricomycotina</taxon>
        <taxon>Agaricomycetes</taxon>
        <taxon>Agaricomycetidae</taxon>
        <taxon>Boletales</taxon>
        <taxon>Coniophorineae</taxon>
        <taxon>Hygrophoropsidaceae</taxon>
        <taxon>Hygrophoropsis</taxon>
    </lineage>
</organism>
<proteinExistence type="predicted"/>